<dbReference type="PANTHER" id="PTHR31499:SF43">
    <property type="entry name" value="MYB FAMILY TRANSCRIPTION FACTOR APL"/>
    <property type="match status" value="1"/>
</dbReference>
<dbReference type="InterPro" id="IPR025756">
    <property type="entry name" value="Myb_CC_LHEQLE"/>
</dbReference>
<feature type="compositionally biased region" description="Basic and acidic residues" evidence="4">
    <location>
        <begin position="575"/>
        <end position="584"/>
    </location>
</feature>
<feature type="domain" description="HTH myb-type" evidence="5">
    <location>
        <begin position="344"/>
        <end position="404"/>
    </location>
</feature>
<reference evidence="6" key="1">
    <citation type="submission" date="2024-02" db="EMBL/GenBank/DDBJ databases">
        <authorList>
            <consortium name="ELIXIR-Norway"/>
            <consortium name="Elixir Norway"/>
        </authorList>
    </citation>
    <scope>NUCLEOTIDE SEQUENCE</scope>
</reference>
<evidence type="ECO:0000313" key="6">
    <source>
        <dbReference type="EMBL" id="CAK9259474.1"/>
    </source>
</evidence>
<keyword evidence="3" id="KW-0539">Nucleus</keyword>
<accession>A0ABP0VY93</accession>
<dbReference type="InterPro" id="IPR006447">
    <property type="entry name" value="Myb_dom_plants"/>
</dbReference>
<protein>
    <recommendedName>
        <fullName evidence="5">HTH myb-type domain-containing protein</fullName>
    </recommendedName>
</protein>
<dbReference type="InterPro" id="IPR001005">
    <property type="entry name" value="SANT/Myb"/>
</dbReference>
<dbReference type="NCBIfam" id="TIGR01557">
    <property type="entry name" value="myb_SHAQKYF"/>
    <property type="match status" value="1"/>
</dbReference>
<name>A0ABP0VY93_9BRYO</name>
<feature type="region of interest" description="Disordered" evidence="4">
    <location>
        <begin position="657"/>
        <end position="679"/>
    </location>
</feature>
<dbReference type="PROSITE" id="PS51294">
    <property type="entry name" value="HTH_MYB"/>
    <property type="match status" value="1"/>
</dbReference>
<feature type="region of interest" description="Disordered" evidence="4">
    <location>
        <begin position="535"/>
        <end position="589"/>
    </location>
</feature>
<evidence type="ECO:0000259" key="5">
    <source>
        <dbReference type="PROSITE" id="PS51294"/>
    </source>
</evidence>
<dbReference type="InterPro" id="IPR017930">
    <property type="entry name" value="Myb_dom"/>
</dbReference>
<feature type="compositionally biased region" description="Basic residues" evidence="4">
    <location>
        <begin position="117"/>
        <end position="129"/>
    </location>
</feature>
<dbReference type="InterPro" id="IPR046955">
    <property type="entry name" value="PHR1-like"/>
</dbReference>
<feature type="region of interest" description="Disordered" evidence="4">
    <location>
        <begin position="221"/>
        <end position="273"/>
    </location>
</feature>
<feature type="compositionally biased region" description="Polar residues" evidence="4">
    <location>
        <begin position="81"/>
        <end position="91"/>
    </location>
</feature>
<evidence type="ECO:0000313" key="7">
    <source>
        <dbReference type="Proteomes" id="UP001497444"/>
    </source>
</evidence>
<dbReference type="EMBL" id="OZ020107">
    <property type="protein sequence ID" value="CAK9259474.1"/>
    <property type="molecule type" value="Genomic_DNA"/>
</dbReference>
<dbReference type="InterPro" id="IPR009057">
    <property type="entry name" value="Homeodomain-like_sf"/>
</dbReference>
<evidence type="ECO:0000256" key="3">
    <source>
        <dbReference type="ARBA" id="ARBA00023242"/>
    </source>
</evidence>
<feature type="compositionally biased region" description="Polar residues" evidence="4">
    <location>
        <begin position="557"/>
        <end position="574"/>
    </location>
</feature>
<dbReference type="Proteomes" id="UP001497444">
    <property type="component" value="Chromosome 12"/>
</dbReference>
<evidence type="ECO:0000256" key="2">
    <source>
        <dbReference type="ARBA" id="ARBA00023163"/>
    </source>
</evidence>
<dbReference type="PANTHER" id="PTHR31499">
    <property type="entry name" value="MYB FAMILY TRANSCRIPTION FACTOR PHL11"/>
    <property type="match status" value="1"/>
</dbReference>
<dbReference type="Pfam" id="PF14379">
    <property type="entry name" value="Myb_CC_LHEQLE"/>
    <property type="match status" value="1"/>
</dbReference>
<evidence type="ECO:0000256" key="4">
    <source>
        <dbReference type="SAM" id="MobiDB-lite"/>
    </source>
</evidence>
<proteinExistence type="predicted"/>
<organism evidence="6 7">
    <name type="scientific">Sphagnum jensenii</name>
    <dbReference type="NCBI Taxonomy" id="128206"/>
    <lineage>
        <taxon>Eukaryota</taxon>
        <taxon>Viridiplantae</taxon>
        <taxon>Streptophyta</taxon>
        <taxon>Embryophyta</taxon>
        <taxon>Bryophyta</taxon>
        <taxon>Sphagnophytina</taxon>
        <taxon>Sphagnopsida</taxon>
        <taxon>Sphagnales</taxon>
        <taxon>Sphagnaceae</taxon>
        <taxon>Sphagnum</taxon>
    </lineage>
</organism>
<evidence type="ECO:0000256" key="1">
    <source>
        <dbReference type="ARBA" id="ARBA00023015"/>
    </source>
</evidence>
<keyword evidence="2" id="KW-0804">Transcription</keyword>
<dbReference type="Gene3D" id="1.10.10.60">
    <property type="entry name" value="Homeodomain-like"/>
    <property type="match status" value="1"/>
</dbReference>
<dbReference type="SUPFAM" id="SSF46689">
    <property type="entry name" value="Homeodomain-like"/>
    <property type="match status" value="1"/>
</dbReference>
<keyword evidence="7" id="KW-1185">Reference proteome</keyword>
<sequence>MRLDSGCGAEAGGGRGRGRGEGGDGGDGEVVAGLQQSSASMRYRHGYCQPSHMDNQQVGLQGDSDLPFQYHYPSQRPYLAQPSSEPETSSPHFRHQRMAPLPSYQSPEHWGLDVQRSNRHPQGHLHSFPHAHPQQQQGGGHSYVDRQQLLLPSPSGVDRPQQTLARSSSVSSHPGFRIGCEQLEKPGGGGSYALGHTGRESHQNFLNVDLEVASQSIGVVAHPNSAPDQPIGPKTEEDKDDADFGDQLKILLDSPDRGGTDSSQTGDRSMNDGFGTGAEWLTWTELVPEEETIANCWTEIIDVKSGEERTLFQTTRFEPLAPTPVKLGGSPTDQQPSGAAVAAAAAKTRLRWTPELHEKFLTVVGQLGGADRATPKAVLRLMGVQGITIFHVKSHLQKYRLAKYSPDISDGMQIIFLSDSLLSLITSQSHQITQALQLQMQVQKQLHEQLEIQRELQLRIEAQGKSLQNMIEQQAKVGGMVLGYHSEPCDPSSSPLFPATPVPEILRSSSKIPITGSEGSPLASITEIVISTTDKTPLPESNIDQSNPSHGLLSASKAVSQEQPPTSLNASNEDPLSKRPRTDSKPQVSSFLHVPVSVASDAQSGGGSAAQGGILQAAGLETSLEMVTQYATCQEVEAHTATEGQLAHSFGQCAPQQAHTACAQPNPGSITHKPVRASG</sequence>
<dbReference type="Pfam" id="PF00249">
    <property type="entry name" value="Myb_DNA-binding"/>
    <property type="match status" value="1"/>
</dbReference>
<keyword evidence="1" id="KW-0805">Transcription regulation</keyword>
<feature type="compositionally biased region" description="Polar residues" evidence="4">
    <location>
        <begin position="160"/>
        <end position="172"/>
    </location>
</feature>
<feature type="region of interest" description="Disordered" evidence="4">
    <location>
        <begin position="1"/>
        <end position="184"/>
    </location>
</feature>
<gene>
    <name evidence="6" type="ORF">CSSPJE1EN1_LOCUS4952</name>
</gene>